<proteinExistence type="predicted"/>
<feature type="coiled-coil region" evidence="1">
    <location>
        <begin position="317"/>
        <end position="362"/>
    </location>
</feature>
<gene>
    <name evidence="3" type="ORF">ACHAWO_013006</name>
</gene>
<name>A0ABD3Q2Z2_9STRA</name>
<comment type="caution">
    <text evidence="3">The sequence shown here is derived from an EMBL/GenBank/DDBJ whole genome shotgun (WGS) entry which is preliminary data.</text>
</comment>
<feature type="compositionally biased region" description="Basic and acidic residues" evidence="2">
    <location>
        <begin position="536"/>
        <end position="545"/>
    </location>
</feature>
<reference evidence="3 4" key="1">
    <citation type="submission" date="2024-10" db="EMBL/GenBank/DDBJ databases">
        <title>Updated reference genomes for cyclostephanoid diatoms.</title>
        <authorList>
            <person name="Roberts W.R."/>
            <person name="Alverson A.J."/>
        </authorList>
    </citation>
    <scope>NUCLEOTIDE SEQUENCE [LARGE SCALE GENOMIC DNA]</scope>
    <source>
        <strain evidence="3 4">AJA010-31</strain>
    </source>
</reference>
<accession>A0ABD3Q2Z2</accession>
<dbReference type="Proteomes" id="UP001530400">
    <property type="component" value="Unassembled WGS sequence"/>
</dbReference>
<feature type="coiled-coil region" evidence="1">
    <location>
        <begin position="444"/>
        <end position="492"/>
    </location>
</feature>
<dbReference type="PANTHER" id="PTHR18950">
    <property type="entry name" value="PROGESTERONE-INDUCED BLOCKING FACTOR 1"/>
    <property type="match status" value="1"/>
</dbReference>
<protein>
    <submittedName>
        <fullName evidence="3">Uncharacterized protein</fullName>
    </submittedName>
</protein>
<dbReference type="InterPro" id="IPR026205">
    <property type="entry name" value="PIBF1"/>
</dbReference>
<evidence type="ECO:0000313" key="3">
    <source>
        <dbReference type="EMBL" id="KAL3794525.1"/>
    </source>
</evidence>
<feature type="region of interest" description="Disordered" evidence="2">
    <location>
        <begin position="505"/>
        <end position="545"/>
    </location>
</feature>
<dbReference type="EMBL" id="JALLPJ020000352">
    <property type="protein sequence ID" value="KAL3794525.1"/>
    <property type="molecule type" value="Genomic_DNA"/>
</dbReference>
<evidence type="ECO:0000313" key="4">
    <source>
        <dbReference type="Proteomes" id="UP001530400"/>
    </source>
</evidence>
<feature type="region of interest" description="Disordered" evidence="2">
    <location>
        <begin position="1"/>
        <end position="20"/>
    </location>
</feature>
<feature type="coiled-coil region" evidence="1">
    <location>
        <begin position="73"/>
        <end position="270"/>
    </location>
</feature>
<evidence type="ECO:0000256" key="2">
    <source>
        <dbReference type="SAM" id="MobiDB-lite"/>
    </source>
</evidence>
<dbReference type="AlphaFoldDB" id="A0ABD3Q2Z2"/>
<keyword evidence="4" id="KW-1185">Reference proteome</keyword>
<organism evidence="3 4">
    <name type="scientific">Cyclotella atomus</name>
    <dbReference type="NCBI Taxonomy" id="382360"/>
    <lineage>
        <taxon>Eukaryota</taxon>
        <taxon>Sar</taxon>
        <taxon>Stramenopiles</taxon>
        <taxon>Ochrophyta</taxon>
        <taxon>Bacillariophyta</taxon>
        <taxon>Coscinodiscophyceae</taxon>
        <taxon>Thalassiosirophycidae</taxon>
        <taxon>Stephanodiscales</taxon>
        <taxon>Stephanodiscaceae</taxon>
        <taxon>Cyclotella</taxon>
    </lineage>
</organism>
<evidence type="ECO:0000256" key="1">
    <source>
        <dbReference type="SAM" id="Coils"/>
    </source>
</evidence>
<keyword evidence="1" id="KW-0175">Coiled coil</keyword>
<sequence length="545" mass="62851">MPATDFDCDGSPIQTDDSSTTELDVTAMSLPENFDDSLCLDLYKDLSSEGVKPPADAPTRTTCLECKRTSPTHDELEARIRQLLASNLELKEKGRQYDILASRSSEQEAEIQELSQKLNEQSSRYQSCIFREKELQHQILELTRKHQLAQLESEHTMKDVELLTDRCNKAEKDCESNAKALKDLQSKHNDMVSHHAADLEDLKKQTEAEIARVQSESKEEIVLSRKCQEEVFAREAKLLTDAREYAQEQVKSLQQELTSLRSDRACKEVERCDYTTELERQLADVRSDLKIKAVELASLQACHDRVLEETKQMKVESEHTKKELNLLQITHAKLEREAVIERAKLEEIVRQKEDALEIYQHDEWLLQDNDGTTARRKSLVKNSVALAKRCRELQRFLEQATNELSVEREKNEALIKQFNNDKRLYNELITKSNKNASEYILTAMNEREKEISSLKTKVHAMQNDLIDTIKERDDIAAKMAEILERRKNLESMKVLVDEGMKQMRSISVADHADPSSKDSCGKESGPDEDLLQHTVYHRDERYRKS</sequence>
<feature type="compositionally biased region" description="Basic and acidic residues" evidence="2">
    <location>
        <begin position="510"/>
        <end position="525"/>
    </location>
</feature>
<dbReference type="PANTHER" id="PTHR18950:SF0">
    <property type="entry name" value="PROGESTERONE IMMUNOMODULATORY BINDING FACTOR 1"/>
    <property type="match status" value="1"/>
</dbReference>
<feature type="coiled-coil region" evidence="1">
    <location>
        <begin position="390"/>
        <end position="417"/>
    </location>
</feature>